<evidence type="ECO:0000256" key="15">
    <source>
        <dbReference type="ARBA" id="ARBA00022884"/>
    </source>
</evidence>
<evidence type="ECO:0000256" key="8">
    <source>
        <dbReference type="ARBA" id="ARBA00022694"/>
    </source>
</evidence>
<keyword evidence="12" id="KW-0255">Endonuclease</keyword>
<evidence type="ECO:0000256" key="12">
    <source>
        <dbReference type="ARBA" id="ARBA00022759"/>
    </source>
</evidence>
<dbReference type="PROSITE" id="PS50126">
    <property type="entry name" value="S1"/>
    <property type="match status" value="1"/>
</dbReference>
<sequence>MSILVLNINSSEKRGAIVKNNKVEQFILIQPARKSLVGNIYSGRVIDVIPGMEAAFVDIGIDKNGYLPIDEFPSIQNPDKEKRISQLIHQGEEIVVQVIKDSSELKGPKLTRLIEIQGDYIIYQPEGKTVSVSRKIRNEQERDKWHAFATAHCTENEGLIIRTSCEKEHEDTVLNELSYIRSKYQSMLKIRGHEQKTPSLLFDKGSIEERARDIVIAGQIEEIVVDDFSFYQRLKVMLDNVKISTYSRSENIFSYYGVEHEIEKCLNKTVVLDNGGYIIIESTEAMTVIDVNSGKFHGKTNLRETILKTNIEAAREVARQIRLRDIGGIIVVDFINMRFQEDKHQVLDTIKMALRADPNDTKILGFTKLGLVELTRKKVYQTVNEILCSPCSTCEGTGMVLSAESIAYKIERELWELKGKDYEAVWIEAPESVIRCITGEKGVHKKRLEETLNLAIYLTIQKTTDRKYTIRHVGSKKEIEERIKLL</sequence>
<evidence type="ECO:0000256" key="3">
    <source>
        <dbReference type="ARBA" id="ARBA00005663"/>
    </source>
</evidence>
<evidence type="ECO:0000256" key="10">
    <source>
        <dbReference type="ARBA" id="ARBA00022723"/>
    </source>
</evidence>
<comment type="similarity">
    <text evidence="3">Belongs to the RNase E/G family. RNase G subfamily.</text>
</comment>
<dbReference type="RefSeq" id="WP_193535593.1">
    <property type="nucleotide sequence ID" value="NZ_JADCLJ010000019.1"/>
</dbReference>
<dbReference type="InterPro" id="IPR048583">
    <property type="entry name" value="RNase_E_G_thioredoxin-like"/>
</dbReference>
<dbReference type="PANTHER" id="PTHR30001">
    <property type="entry name" value="RIBONUCLEASE"/>
    <property type="match status" value="1"/>
</dbReference>
<dbReference type="Proteomes" id="UP001516662">
    <property type="component" value="Unassembled WGS sequence"/>
</dbReference>
<evidence type="ECO:0000256" key="4">
    <source>
        <dbReference type="ARBA" id="ARBA00017719"/>
    </source>
</evidence>
<dbReference type="SUPFAM" id="SSF50249">
    <property type="entry name" value="Nucleic acid-binding proteins"/>
    <property type="match status" value="1"/>
</dbReference>
<keyword evidence="14" id="KW-0460">Magnesium</keyword>
<keyword evidence="5" id="KW-0963">Cytoplasm</keyword>
<dbReference type="Gene3D" id="3.40.1260.20">
    <property type="entry name" value="Ribonuclease E, catalytic domain"/>
    <property type="match status" value="1"/>
</dbReference>
<evidence type="ECO:0000256" key="11">
    <source>
        <dbReference type="ARBA" id="ARBA00022730"/>
    </source>
</evidence>
<dbReference type="PANTHER" id="PTHR30001:SF0">
    <property type="entry name" value="RIBONUCLEASE G"/>
    <property type="match status" value="1"/>
</dbReference>
<dbReference type="SMART" id="SM00316">
    <property type="entry name" value="S1"/>
    <property type="match status" value="1"/>
</dbReference>
<dbReference type="NCBIfam" id="TIGR00757">
    <property type="entry name" value="RNaseEG"/>
    <property type="match status" value="1"/>
</dbReference>
<keyword evidence="11" id="KW-0699">rRNA-binding</keyword>
<dbReference type="Pfam" id="PF20833">
    <property type="entry name" value="RNase_E_G_Thio"/>
    <property type="match status" value="1"/>
</dbReference>
<evidence type="ECO:0000256" key="13">
    <source>
        <dbReference type="ARBA" id="ARBA00022801"/>
    </source>
</evidence>
<evidence type="ECO:0000256" key="6">
    <source>
        <dbReference type="ARBA" id="ARBA00022552"/>
    </source>
</evidence>
<dbReference type="InterPro" id="IPR003029">
    <property type="entry name" value="S1_domain"/>
</dbReference>
<evidence type="ECO:0000256" key="7">
    <source>
        <dbReference type="ARBA" id="ARBA00022555"/>
    </source>
</evidence>
<dbReference type="EMBL" id="JADCLJ010000019">
    <property type="protein sequence ID" value="MBE4908136.1"/>
    <property type="molecule type" value="Genomic_DNA"/>
</dbReference>
<name>A0ABR9QI16_9BACI</name>
<evidence type="ECO:0000259" key="16">
    <source>
        <dbReference type="PROSITE" id="PS50126"/>
    </source>
</evidence>
<evidence type="ECO:0000256" key="2">
    <source>
        <dbReference type="ARBA" id="ARBA00004496"/>
    </source>
</evidence>
<protein>
    <recommendedName>
        <fullName evidence="4">Ribonuclease G</fullName>
    </recommendedName>
</protein>
<proteinExistence type="inferred from homology"/>
<organism evidence="17 18">
    <name type="scientific">Litchfieldia luteola</name>
    <dbReference type="NCBI Taxonomy" id="682179"/>
    <lineage>
        <taxon>Bacteria</taxon>
        <taxon>Bacillati</taxon>
        <taxon>Bacillota</taxon>
        <taxon>Bacilli</taxon>
        <taxon>Bacillales</taxon>
        <taxon>Bacillaceae</taxon>
        <taxon>Litchfieldia</taxon>
    </lineage>
</organism>
<dbReference type="CDD" id="cd04453">
    <property type="entry name" value="S1_RNase_E"/>
    <property type="match status" value="1"/>
</dbReference>
<gene>
    <name evidence="17" type="ORF">IMZ08_08725</name>
</gene>
<comment type="subcellular location">
    <subcellularLocation>
        <location evidence="2">Cytoplasm</location>
    </subcellularLocation>
</comment>
<dbReference type="InterPro" id="IPR004659">
    <property type="entry name" value="RNase_E/G"/>
</dbReference>
<comment type="caution">
    <text evidence="17">The sequence shown here is derived from an EMBL/GenBank/DDBJ whole genome shotgun (WGS) entry which is preliminary data.</text>
</comment>
<keyword evidence="9" id="KW-0540">Nuclease</keyword>
<reference evidence="17 18" key="1">
    <citation type="submission" date="2020-10" db="EMBL/GenBank/DDBJ databases">
        <title>Bacillus sp. HD4P25, an endophyte from a halophyte.</title>
        <authorList>
            <person name="Sun J.-Q."/>
        </authorList>
    </citation>
    <scope>NUCLEOTIDE SEQUENCE [LARGE SCALE GENOMIC DNA]</scope>
    <source>
        <strain evidence="17 18">YIM 93174</strain>
    </source>
</reference>
<keyword evidence="7" id="KW-0820">tRNA-binding</keyword>
<keyword evidence="18" id="KW-1185">Reference proteome</keyword>
<dbReference type="Pfam" id="PF10150">
    <property type="entry name" value="RNase_E_G"/>
    <property type="match status" value="1"/>
</dbReference>
<evidence type="ECO:0000313" key="17">
    <source>
        <dbReference type="EMBL" id="MBE4908136.1"/>
    </source>
</evidence>
<keyword evidence="15" id="KW-0694">RNA-binding</keyword>
<dbReference type="InterPro" id="IPR019307">
    <property type="entry name" value="RNA-bd_AU-1/RNase_E/G"/>
</dbReference>
<evidence type="ECO:0000256" key="14">
    <source>
        <dbReference type="ARBA" id="ARBA00022842"/>
    </source>
</evidence>
<keyword evidence="10" id="KW-0479">Metal-binding</keyword>
<accession>A0ABR9QI16</accession>
<evidence type="ECO:0000256" key="1">
    <source>
        <dbReference type="ARBA" id="ARBA00001946"/>
    </source>
</evidence>
<comment type="cofactor">
    <cofactor evidence="1">
        <name>Mg(2+)</name>
        <dbReference type="ChEBI" id="CHEBI:18420"/>
    </cofactor>
</comment>
<feature type="domain" description="S1 motif" evidence="16">
    <location>
        <begin position="38"/>
        <end position="113"/>
    </location>
</feature>
<keyword evidence="13" id="KW-0378">Hydrolase</keyword>
<dbReference type="Gene3D" id="2.40.50.140">
    <property type="entry name" value="Nucleic acid-binding proteins"/>
    <property type="match status" value="1"/>
</dbReference>
<evidence type="ECO:0000256" key="5">
    <source>
        <dbReference type="ARBA" id="ARBA00022490"/>
    </source>
</evidence>
<evidence type="ECO:0000256" key="9">
    <source>
        <dbReference type="ARBA" id="ARBA00022722"/>
    </source>
</evidence>
<dbReference type="InterPro" id="IPR012340">
    <property type="entry name" value="NA-bd_OB-fold"/>
</dbReference>
<evidence type="ECO:0000313" key="18">
    <source>
        <dbReference type="Proteomes" id="UP001516662"/>
    </source>
</evidence>
<keyword evidence="8" id="KW-0819">tRNA processing</keyword>
<keyword evidence="6" id="KW-0698">rRNA processing</keyword>